<gene>
    <name evidence="2" type="ORF">L9F63_010265</name>
</gene>
<feature type="region of interest" description="Disordered" evidence="1">
    <location>
        <begin position="33"/>
        <end position="55"/>
    </location>
</feature>
<organism evidence="2 3">
    <name type="scientific">Diploptera punctata</name>
    <name type="common">Pacific beetle cockroach</name>
    <dbReference type="NCBI Taxonomy" id="6984"/>
    <lineage>
        <taxon>Eukaryota</taxon>
        <taxon>Metazoa</taxon>
        <taxon>Ecdysozoa</taxon>
        <taxon>Arthropoda</taxon>
        <taxon>Hexapoda</taxon>
        <taxon>Insecta</taxon>
        <taxon>Pterygota</taxon>
        <taxon>Neoptera</taxon>
        <taxon>Polyneoptera</taxon>
        <taxon>Dictyoptera</taxon>
        <taxon>Blattodea</taxon>
        <taxon>Blaberoidea</taxon>
        <taxon>Blaberidae</taxon>
        <taxon>Diplopterinae</taxon>
        <taxon>Diploptera</taxon>
    </lineage>
</organism>
<accession>A0AAD8EQT1</accession>
<reference evidence="2" key="2">
    <citation type="submission" date="2023-05" db="EMBL/GenBank/DDBJ databases">
        <authorList>
            <person name="Fouks B."/>
        </authorList>
    </citation>
    <scope>NUCLEOTIDE SEQUENCE</scope>
    <source>
        <strain evidence="2">Stay&amp;Tobe</strain>
        <tissue evidence="2">Testes</tissue>
    </source>
</reference>
<keyword evidence="3" id="KW-1185">Reference proteome</keyword>
<protein>
    <submittedName>
        <fullName evidence="2">Uncharacterized protein</fullName>
    </submittedName>
</protein>
<proteinExistence type="predicted"/>
<dbReference type="AlphaFoldDB" id="A0AAD8EQT1"/>
<sequence>QIITHPISETVYKHSQINESNYTEFRYVSQNELDSRQNVDHEGVSTPVGIHDNYT</sequence>
<comment type="caution">
    <text evidence="2">The sequence shown here is derived from an EMBL/GenBank/DDBJ whole genome shotgun (WGS) entry which is preliminary data.</text>
</comment>
<feature type="non-terminal residue" evidence="2">
    <location>
        <position position="55"/>
    </location>
</feature>
<name>A0AAD8EQT1_DIPPU</name>
<evidence type="ECO:0000256" key="1">
    <source>
        <dbReference type="SAM" id="MobiDB-lite"/>
    </source>
</evidence>
<feature type="non-terminal residue" evidence="2">
    <location>
        <position position="1"/>
    </location>
</feature>
<feature type="compositionally biased region" description="Basic and acidic residues" evidence="1">
    <location>
        <begin position="33"/>
        <end position="43"/>
    </location>
</feature>
<evidence type="ECO:0000313" key="3">
    <source>
        <dbReference type="Proteomes" id="UP001233999"/>
    </source>
</evidence>
<reference evidence="2" key="1">
    <citation type="journal article" date="2023" name="IScience">
        <title>Live-bearing cockroach genome reveals convergent evolutionary mechanisms linked to viviparity in insects and beyond.</title>
        <authorList>
            <person name="Fouks B."/>
            <person name="Harrison M.C."/>
            <person name="Mikhailova A.A."/>
            <person name="Marchal E."/>
            <person name="English S."/>
            <person name="Carruthers M."/>
            <person name="Jennings E.C."/>
            <person name="Chiamaka E.L."/>
            <person name="Frigard R.A."/>
            <person name="Pippel M."/>
            <person name="Attardo G.M."/>
            <person name="Benoit J.B."/>
            <person name="Bornberg-Bauer E."/>
            <person name="Tobe S.S."/>
        </authorList>
    </citation>
    <scope>NUCLEOTIDE SEQUENCE</scope>
    <source>
        <strain evidence="2">Stay&amp;Tobe</strain>
    </source>
</reference>
<dbReference type="EMBL" id="JASPKZ010000825">
    <property type="protein sequence ID" value="KAJ9599263.1"/>
    <property type="molecule type" value="Genomic_DNA"/>
</dbReference>
<dbReference type="Proteomes" id="UP001233999">
    <property type="component" value="Unassembled WGS sequence"/>
</dbReference>
<evidence type="ECO:0000313" key="2">
    <source>
        <dbReference type="EMBL" id="KAJ9599263.1"/>
    </source>
</evidence>